<sequence>MDAPFGVLSPLRFCNRYPLNWTVLAGGLDVYTVEPPPKDNILVNHEKVTVTLHLGAITTEAQEGVAIEINEAAVGALKDEGM</sequence>
<name>A0A2U1LU14_ARTAN</name>
<dbReference type="SUPFAM" id="SSF51735">
    <property type="entry name" value="NAD(P)-binding Rossmann-fold domains"/>
    <property type="match status" value="1"/>
</dbReference>
<evidence type="ECO:0000313" key="1">
    <source>
        <dbReference type="EMBL" id="PWA52485.1"/>
    </source>
</evidence>
<dbReference type="AlphaFoldDB" id="A0A2U1LU14"/>
<comment type="caution">
    <text evidence="1">The sequence shown here is derived from an EMBL/GenBank/DDBJ whole genome shotgun (WGS) entry which is preliminary data.</text>
</comment>
<evidence type="ECO:0000313" key="2">
    <source>
        <dbReference type="Proteomes" id="UP000245207"/>
    </source>
</evidence>
<dbReference type="OrthoDB" id="1746457at2759"/>
<dbReference type="Gene3D" id="3.40.50.720">
    <property type="entry name" value="NAD(P)-binding Rossmann-like Domain"/>
    <property type="match status" value="2"/>
</dbReference>
<proteinExistence type="predicted"/>
<organism evidence="1 2">
    <name type="scientific">Artemisia annua</name>
    <name type="common">Sweet wormwood</name>
    <dbReference type="NCBI Taxonomy" id="35608"/>
    <lineage>
        <taxon>Eukaryota</taxon>
        <taxon>Viridiplantae</taxon>
        <taxon>Streptophyta</taxon>
        <taxon>Embryophyta</taxon>
        <taxon>Tracheophyta</taxon>
        <taxon>Spermatophyta</taxon>
        <taxon>Magnoliopsida</taxon>
        <taxon>eudicotyledons</taxon>
        <taxon>Gunneridae</taxon>
        <taxon>Pentapetalae</taxon>
        <taxon>asterids</taxon>
        <taxon>campanulids</taxon>
        <taxon>Asterales</taxon>
        <taxon>Asteraceae</taxon>
        <taxon>Asteroideae</taxon>
        <taxon>Anthemideae</taxon>
        <taxon>Artemisiinae</taxon>
        <taxon>Artemisia</taxon>
    </lineage>
</organism>
<dbReference type="Proteomes" id="UP000245207">
    <property type="component" value="Unassembled WGS sequence"/>
</dbReference>
<reference evidence="1 2" key="1">
    <citation type="journal article" date="2018" name="Mol. Plant">
        <title>The genome of Artemisia annua provides insight into the evolution of Asteraceae family and artemisinin biosynthesis.</title>
        <authorList>
            <person name="Shen Q."/>
            <person name="Zhang L."/>
            <person name="Liao Z."/>
            <person name="Wang S."/>
            <person name="Yan T."/>
            <person name="Shi P."/>
            <person name="Liu M."/>
            <person name="Fu X."/>
            <person name="Pan Q."/>
            <person name="Wang Y."/>
            <person name="Lv Z."/>
            <person name="Lu X."/>
            <person name="Zhang F."/>
            <person name="Jiang W."/>
            <person name="Ma Y."/>
            <person name="Chen M."/>
            <person name="Hao X."/>
            <person name="Li L."/>
            <person name="Tang Y."/>
            <person name="Lv G."/>
            <person name="Zhou Y."/>
            <person name="Sun X."/>
            <person name="Brodelius P.E."/>
            <person name="Rose J.K.C."/>
            <person name="Tang K."/>
        </authorList>
    </citation>
    <scope>NUCLEOTIDE SEQUENCE [LARGE SCALE GENOMIC DNA]</scope>
    <source>
        <strain evidence="2">cv. Huhao1</strain>
        <tissue evidence="1">Leaf</tissue>
    </source>
</reference>
<dbReference type="STRING" id="35608.A0A2U1LU14"/>
<dbReference type="InterPro" id="IPR036291">
    <property type="entry name" value="NAD(P)-bd_dom_sf"/>
</dbReference>
<gene>
    <name evidence="1" type="ORF">CTI12_AA453860</name>
</gene>
<dbReference type="EMBL" id="PKPP01007772">
    <property type="protein sequence ID" value="PWA52485.1"/>
    <property type="molecule type" value="Genomic_DNA"/>
</dbReference>
<protein>
    <submittedName>
        <fullName evidence="1">D-3-phosphoglycerate dehydrogenase</fullName>
    </submittedName>
</protein>
<keyword evidence="2" id="KW-1185">Reference proteome</keyword>
<accession>A0A2U1LU14</accession>